<organism evidence="3">
    <name type="scientific">Pseudo-nitzschia australis</name>
    <dbReference type="NCBI Taxonomy" id="44445"/>
    <lineage>
        <taxon>Eukaryota</taxon>
        <taxon>Sar</taxon>
        <taxon>Stramenopiles</taxon>
        <taxon>Ochrophyta</taxon>
        <taxon>Bacillariophyta</taxon>
        <taxon>Bacillariophyceae</taxon>
        <taxon>Bacillariophycidae</taxon>
        <taxon>Bacillariales</taxon>
        <taxon>Bacillariaceae</taxon>
        <taxon>Pseudo-nitzschia</taxon>
    </lineage>
</organism>
<feature type="compositionally biased region" description="Low complexity" evidence="1">
    <location>
        <begin position="1"/>
        <end position="12"/>
    </location>
</feature>
<reference evidence="3" key="1">
    <citation type="submission" date="2021-01" db="EMBL/GenBank/DDBJ databases">
        <authorList>
            <person name="Corre E."/>
            <person name="Pelletier E."/>
            <person name="Niang G."/>
            <person name="Scheremetjew M."/>
            <person name="Finn R."/>
            <person name="Kale V."/>
            <person name="Holt S."/>
            <person name="Cochrane G."/>
            <person name="Meng A."/>
            <person name="Brown T."/>
            <person name="Cohen L."/>
        </authorList>
    </citation>
    <scope>NUCLEOTIDE SEQUENCE</scope>
    <source>
        <strain evidence="3">10249 10 AB</strain>
    </source>
</reference>
<dbReference type="AlphaFoldDB" id="A0A7S4AXB6"/>
<feature type="compositionally biased region" description="Polar residues" evidence="1">
    <location>
        <begin position="115"/>
        <end position="124"/>
    </location>
</feature>
<proteinExistence type="predicted"/>
<protein>
    <submittedName>
        <fullName evidence="3">Uncharacterized protein</fullName>
    </submittedName>
</protein>
<keyword evidence="2" id="KW-1133">Transmembrane helix</keyword>
<feature type="region of interest" description="Disordered" evidence="1">
    <location>
        <begin position="107"/>
        <end position="180"/>
    </location>
</feature>
<keyword evidence="2" id="KW-0812">Transmembrane</keyword>
<feature type="transmembrane region" description="Helical" evidence="2">
    <location>
        <begin position="60"/>
        <end position="79"/>
    </location>
</feature>
<gene>
    <name evidence="3" type="ORF">PAUS00366_LOCUS22820</name>
</gene>
<dbReference type="EMBL" id="HBIX01034898">
    <property type="protein sequence ID" value="CAE0730035.1"/>
    <property type="molecule type" value="Transcribed_RNA"/>
</dbReference>
<keyword evidence="2" id="KW-0472">Membrane</keyword>
<evidence type="ECO:0000256" key="1">
    <source>
        <dbReference type="SAM" id="MobiDB-lite"/>
    </source>
</evidence>
<evidence type="ECO:0000313" key="3">
    <source>
        <dbReference type="EMBL" id="CAE0730035.1"/>
    </source>
</evidence>
<feature type="compositionally biased region" description="Polar residues" evidence="1">
    <location>
        <begin position="131"/>
        <end position="160"/>
    </location>
</feature>
<name>A0A7S4AXB6_9STRA</name>
<feature type="region of interest" description="Disordered" evidence="1">
    <location>
        <begin position="1"/>
        <end position="21"/>
    </location>
</feature>
<accession>A0A7S4AXB6</accession>
<evidence type="ECO:0000256" key="2">
    <source>
        <dbReference type="SAM" id="Phobius"/>
    </source>
</evidence>
<sequence length="180" mass="19737">MSSPSRQSIASSIDIENRLPSELEKESCSCCSDDEKKPRSLPFSQINWEVYCKSGSRASFAWLFLLFSILGLVVQQSAAMNTAGKIPSKLDDVSSFSPPVIARTRKMTTAKRHNPSVSETVTNSMKDENINNEQFDEATSINDKIRQQNPSNHNTSSIATSLKPASRTTGTTSESNAAQE</sequence>
<feature type="compositionally biased region" description="Polar residues" evidence="1">
    <location>
        <begin position="166"/>
        <end position="180"/>
    </location>
</feature>